<dbReference type="NCBIfam" id="TIGR04183">
    <property type="entry name" value="Por_Secre_tail"/>
    <property type="match status" value="1"/>
</dbReference>
<comment type="caution">
    <text evidence="2">The sequence shown here is derived from an EMBL/GenBank/DDBJ whole genome shotgun (WGS) entry which is preliminary data.</text>
</comment>
<reference evidence="2 3" key="1">
    <citation type="submission" date="2015-11" db="EMBL/GenBank/DDBJ databases">
        <title>Solirubrum puertoriconensis gen. nov. an environmental bacteria isolated in Puerto Rico.</title>
        <authorList>
            <person name="Cuebas-Irizarry M.F."/>
            <person name="Montalvo-Rodriguez R."/>
        </authorList>
    </citation>
    <scope>NUCLEOTIDE SEQUENCE [LARGE SCALE GENOMIC DNA]</scope>
    <source>
        <strain evidence="2 3">MC1A</strain>
    </source>
</reference>
<protein>
    <recommendedName>
        <fullName evidence="1">Secretion system C-terminal sorting domain-containing protein</fullName>
    </recommendedName>
</protein>
<dbReference type="Proteomes" id="UP000054223">
    <property type="component" value="Unassembled WGS sequence"/>
</dbReference>
<name>A0A9X0L3V4_SOLP1</name>
<organism evidence="2 3">
    <name type="scientific">Solirubrum puertoriconensis</name>
    <dbReference type="NCBI Taxonomy" id="1751427"/>
    <lineage>
        <taxon>Bacteria</taxon>
        <taxon>Pseudomonadati</taxon>
        <taxon>Bacteroidota</taxon>
        <taxon>Cytophagia</taxon>
        <taxon>Cytophagales</taxon>
    </lineage>
</organism>
<evidence type="ECO:0000313" key="3">
    <source>
        <dbReference type="Proteomes" id="UP000054223"/>
    </source>
</evidence>
<proteinExistence type="predicted"/>
<evidence type="ECO:0000259" key="1">
    <source>
        <dbReference type="Pfam" id="PF18962"/>
    </source>
</evidence>
<gene>
    <name evidence="2" type="ORF">ASU33_06335</name>
</gene>
<dbReference type="Gene3D" id="2.60.120.260">
    <property type="entry name" value="Galactose-binding domain-like"/>
    <property type="match status" value="1"/>
</dbReference>
<accession>A0A9X0L3V4</accession>
<keyword evidence="3" id="KW-1185">Reference proteome</keyword>
<dbReference type="AlphaFoldDB" id="A0A9X0L3V4"/>
<dbReference type="EMBL" id="LNAL01000008">
    <property type="protein sequence ID" value="KUG06938.1"/>
    <property type="molecule type" value="Genomic_DNA"/>
</dbReference>
<feature type="domain" description="Secretion system C-terminal sorting" evidence="1">
    <location>
        <begin position="233"/>
        <end position="301"/>
    </location>
</feature>
<dbReference type="InterPro" id="IPR026444">
    <property type="entry name" value="Secre_tail"/>
</dbReference>
<dbReference type="Pfam" id="PF18962">
    <property type="entry name" value="Por_Secre_tail"/>
    <property type="match status" value="1"/>
</dbReference>
<sequence>MVQVGYLQSSASGQNLIQNGTFRNYPATQANATELPPGADLGGWSSGLGYSGTSMYPPDTKISVQTGSVVYYYNMVRQGIFPGDAANRVPPSNTWLYSNGNLSGLPMTVWIQRVEVRPNTDYLFSFYTSNAISSERDLQSDPILRIEVDGKQVGKDIQVYDEADPRSGHKGRDAWDRRVVHFQTGPGVTSIELKIIDLATDSNGDDLALTALDLHQASKEEIIRATAPSGLALFPNPAVRSTRLDLRTLPEGSYEVTFIDAVGRWIRTEQHLGGEMQAIDLRELPVGTYLVRVRSGKTNHTLRLMKE</sequence>
<evidence type="ECO:0000313" key="2">
    <source>
        <dbReference type="EMBL" id="KUG06938.1"/>
    </source>
</evidence>